<dbReference type="InterPro" id="IPR006434">
    <property type="entry name" value="Pyrimidine_nucleotidase_eu"/>
</dbReference>
<dbReference type="InterPro" id="IPR036412">
    <property type="entry name" value="HAD-like_sf"/>
</dbReference>
<organism evidence="9 10">
    <name type="scientific">Daphnia sinensis</name>
    <dbReference type="NCBI Taxonomy" id="1820382"/>
    <lineage>
        <taxon>Eukaryota</taxon>
        <taxon>Metazoa</taxon>
        <taxon>Ecdysozoa</taxon>
        <taxon>Arthropoda</taxon>
        <taxon>Crustacea</taxon>
        <taxon>Branchiopoda</taxon>
        <taxon>Diplostraca</taxon>
        <taxon>Cladocera</taxon>
        <taxon>Anomopoda</taxon>
        <taxon>Daphniidae</taxon>
        <taxon>Daphnia</taxon>
        <taxon>Daphnia similis group</taxon>
    </lineage>
</organism>
<evidence type="ECO:0000256" key="4">
    <source>
        <dbReference type="ARBA" id="ARBA00022723"/>
    </source>
</evidence>
<dbReference type="SFLD" id="SFLDG01128">
    <property type="entry name" value="C1.4:_5'-Nucleotidase_Like"/>
    <property type="match status" value="1"/>
</dbReference>
<keyword evidence="7" id="KW-0460">Magnesium</keyword>
<dbReference type="Pfam" id="PF05822">
    <property type="entry name" value="UMPH-1"/>
    <property type="match status" value="1"/>
</dbReference>
<evidence type="ECO:0000256" key="8">
    <source>
        <dbReference type="ARBA" id="ARBA00023080"/>
    </source>
</evidence>
<evidence type="ECO:0000256" key="5">
    <source>
        <dbReference type="ARBA" id="ARBA00022741"/>
    </source>
</evidence>
<dbReference type="EC" id="3.1.3.5" evidence="3"/>
<accession>A0AAD5KX75</accession>
<dbReference type="InterPro" id="IPR023214">
    <property type="entry name" value="HAD_sf"/>
</dbReference>
<comment type="catalytic activity">
    <reaction evidence="1">
        <text>a ribonucleoside 5'-phosphate + H2O = a ribonucleoside + phosphate</text>
        <dbReference type="Rhea" id="RHEA:12484"/>
        <dbReference type="ChEBI" id="CHEBI:15377"/>
        <dbReference type="ChEBI" id="CHEBI:18254"/>
        <dbReference type="ChEBI" id="CHEBI:43474"/>
        <dbReference type="ChEBI" id="CHEBI:58043"/>
        <dbReference type="EC" id="3.1.3.5"/>
    </reaction>
</comment>
<evidence type="ECO:0000256" key="1">
    <source>
        <dbReference type="ARBA" id="ARBA00000815"/>
    </source>
</evidence>
<dbReference type="GO" id="GO:0005737">
    <property type="term" value="C:cytoplasm"/>
    <property type="evidence" value="ECO:0007669"/>
    <property type="project" value="InterPro"/>
</dbReference>
<sequence length="305" mass="35114">MVKKRACLDMDNVKLRFDWLKQSHVHIKDWKKVQQKIHHLIKGKTEKLQVIADFDFTITKFHVAGRKNLSTYGVMESYSSWPLEFKEAIRILKFNYYEIDNDPLKSIREKIPLLLVLLREAFEIMRRSGLQESNFKFMVEENSLQLREGVLDFFEELDKSSVPFLIMSAGLGNIILQVLSKHSLLKGNLKIVANHVKYGHHATETVDEVAGRLVHPYDKGDISMRLSDSYFKNLTHCKNIILLGDSLGDLDMSCGATSANTVLSIGFLNEKIEESLETYMEHYDIVLTDDQTFDIPNYIIQLVVG</sequence>
<keyword evidence="5" id="KW-0547">Nucleotide-binding</keyword>
<dbReference type="GO" id="GO:0009117">
    <property type="term" value="P:nucleotide metabolic process"/>
    <property type="evidence" value="ECO:0007669"/>
    <property type="project" value="UniProtKB-KW"/>
</dbReference>
<evidence type="ECO:0000256" key="3">
    <source>
        <dbReference type="ARBA" id="ARBA00012643"/>
    </source>
</evidence>
<dbReference type="SFLD" id="SFLDS00003">
    <property type="entry name" value="Haloacid_Dehalogenase"/>
    <property type="match status" value="1"/>
</dbReference>
<evidence type="ECO:0000256" key="6">
    <source>
        <dbReference type="ARBA" id="ARBA00022801"/>
    </source>
</evidence>
<keyword evidence="4" id="KW-0479">Metal-binding</keyword>
<dbReference type="AlphaFoldDB" id="A0AAD5KX75"/>
<dbReference type="Proteomes" id="UP000820818">
    <property type="component" value="Linkage Group LG10"/>
</dbReference>
<evidence type="ECO:0000256" key="7">
    <source>
        <dbReference type="ARBA" id="ARBA00022842"/>
    </source>
</evidence>
<keyword evidence="10" id="KW-1185">Reference proteome</keyword>
<evidence type="ECO:0000256" key="2">
    <source>
        <dbReference type="ARBA" id="ARBA00008389"/>
    </source>
</evidence>
<evidence type="ECO:0000313" key="9">
    <source>
        <dbReference type="EMBL" id="KAI9551603.1"/>
    </source>
</evidence>
<dbReference type="Gene3D" id="1.10.150.340">
    <property type="entry name" value="Pyrimidine 5'-nucleotidase (UMPH-1), N-terminal domain"/>
    <property type="match status" value="1"/>
</dbReference>
<dbReference type="PANTHER" id="PTHR13045">
    <property type="entry name" value="5'-NUCLEOTIDASE"/>
    <property type="match status" value="1"/>
</dbReference>
<comment type="caution">
    <text evidence="9">The sequence shown here is derived from an EMBL/GenBank/DDBJ whole genome shotgun (WGS) entry which is preliminary data.</text>
</comment>
<gene>
    <name evidence="9" type="ORF">GHT06_021936</name>
</gene>
<proteinExistence type="inferred from homology"/>
<dbReference type="GO" id="GO:0008253">
    <property type="term" value="F:5'-nucleotidase activity"/>
    <property type="evidence" value="ECO:0007669"/>
    <property type="project" value="UniProtKB-EC"/>
</dbReference>
<dbReference type="EMBL" id="WJBH02000010">
    <property type="protein sequence ID" value="KAI9551603.1"/>
    <property type="molecule type" value="Genomic_DNA"/>
</dbReference>
<comment type="similarity">
    <text evidence="2">Belongs to the pyrimidine 5'-nucleotidase family.</text>
</comment>
<protein>
    <recommendedName>
        <fullName evidence="3">5'-nucleotidase</fullName>
        <ecNumber evidence="3">3.1.3.5</ecNumber>
    </recommendedName>
</protein>
<name>A0AAD5KX75_9CRUS</name>
<dbReference type="GO" id="GO:0000166">
    <property type="term" value="F:nucleotide binding"/>
    <property type="evidence" value="ECO:0007669"/>
    <property type="project" value="UniProtKB-KW"/>
</dbReference>
<keyword evidence="8" id="KW-0546">Nucleotide metabolism</keyword>
<evidence type="ECO:0000313" key="10">
    <source>
        <dbReference type="Proteomes" id="UP000820818"/>
    </source>
</evidence>
<dbReference type="Gene3D" id="3.40.50.1000">
    <property type="entry name" value="HAD superfamily/HAD-like"/>
    <property type="match status" value="1"/>
</dbReference>
<dbReference type="GO" id="GO:0000287">
    <property type="term" value="F:magnesium ion binding"/>
    <property type="evidence" value="ECO:0007669"/>
    <property type="project" value="InterPro"/>
</dbReference>
<reference evidence="9 10" key="1">
    <citation type="submission" date="2022-05" db="EMBL/GenBank/DDBJ databases">
        <title>A multi-omics perspective on studying reproductive biology in Daphnia sinensis.</title>
        <authorList>
            <person name="Jia J."/>
        </authorList>
    </citation>
    <scope>NUCLEOTIDE SEQUENCE [LARGE SCALE GENOMIC DNA]</scope>
    <source>
        <strain evidence="9 10">WSL</strain>
    </source>
</reference>
<dbReference type="PANTHER" id="PTHR13045:SF0">
    <property type="entry name" value="7-METHYLGUANOSINE PHOSPHATE-SPECIFIC 5'-NUCLEOTIDASE"/>
    <property type="match status" value="1"/>
</dbReference>
<keyword evidence="6" id="KW-0378">Hydrolase</keyword>
<dbReference type="SUPFAM" id="SSF56784">
    <property type="entry name" value="HAD-like"/>
    <property type="match status" value="1"/>
</dbReference>